<gene>
    <name evidence="1" type="ORF">MELLADRAFT_107966</name>
</gene>
<evidence type="ECO:0000313" key="1">
    <source>
        <dbReference type="EMBL" id="EGG05016.1"/>
    </source>
</evidence>
<accession>F4RRJ3</accession>
<keyword evidence="2" id="KW-1185">Reference proteome</keyword>
<evidence type="ECO:0000313" key="2">
    <source>
        <dbReference type="Proteomes" id="UP000001072"/>
    </source>
</evidence>
<dbReference type="GeneID" id="18923326"/>
<organism evidence="2">
    <name type="scientific">Melampsora larici-populina (strain 98AG31 / pathotype 3-4-7)</name>
    <name type="common">Poplar leaf rust fungus</name>
    <dbReference type="NCBI Taxonomy" id="747676"/>
    <lineage>
        <taxon>Eukaryota</taxon>
        <taxon>Fungi</taxon>
        <taxon>Dikarya</taxon>
        <taxon>Basidiomycota</taxon>
        <taxon>Pucciniomycotina</taxon>
        <taxon>Pucciniomycetes</taxon>
        <taxon>Pucciniales</taxon>
        <taxon>Melampsoraceae</taxon>
        <taxon>Melampsora</taxon>
    </lineage>
</organism>
<dbReference type="Proteomes" id="UP000001072">
    <property type="component" value="Unassembled WGS sequence"/>
</dbReference>
<dbReference type="HOGENOM" id="CLU_1185239_0_0_1"/>
<dbReference type="VEuPathDB" id="FungiDB:MELLADRAFT_107966"/>
<dbReference type="EMBL" id="GL883115">
    <property type="protein sequence ID" value="EGG05016.1"/>
    <property type="molecule type" value="Genomic_DNA"/>
</dbReference>
<protein>
    <submittedName>
        <fullName evidence="1">Uncharacterized protein</fullName>
    </submittedName>
</protein>
<sequence length="234" mass="26747">MTTLTTGLPIDHQIPSKLTPALRISIQKATSTFQKDFCYDFLQAIVEEPKISDTLGIQLFLNFCLKKPETPIKSWQDSINQTPDSNDLYNSLDSILCEIDNFSDFIDGFIQIINTTELFKLAYHEIDAWNLCFKLLACLDLSNLQSDPNHQLTITSDSSSSSFYQAFMSFGKYLKHTFDSRVLLEPAKVVDHLLDLNKRQIELKAYCTWFPAIQTSTRLIKKKGRFGLEELAID</sequence>
<proteinExistence type="predicted"/>
<dbReference type="OrthoDB" id="436852at2759"/>
<dbReference type="KEGG" id="mlr:MELLADRAFT_107966"/>
<dbReference type="RefSeq" id="XP_007411769.1">
    <property type="nucleotide sequence ID" value="XM_007411707.1"/>
</dbReference>
<dbReference type="InParanoid" id="F4RRJ3"/>
<reference evidence="2" key="1">
    <citation type="journal article" date="2011" name="Proc. Natl. Acad. Sci. U.S.A.">
        <title>Obligate biotrophy features unraveled by the genomic analysis of rust fungi.</title>
        <authorList>
            <person name="Duplessis S."/>
            <person name="Cuomo C.A."/>
            <person name="Lin Y.-C."/>
            <person name="Aerts A."/>
            <person name="Tisserant E."/>
            <person name="Veneault-Fourrey C."/>
            <person name="Joly D.L."/>
            <person name="Hacquard S."/>
            <person name="Amselem J."/>
            <person name="Cantarel B.L."/>
            <person name="Chiu R."/>
            <person name="Coutinho P.M."/>
            <person name="Feau N."/>
            <person name="Field M."/>
            <person name="Frey P."/>
            <person name="Gelhaye E."/>
            <person name="Goldberg J."/>
            <person name="Grabherr M.G."/>
            <person name="Kodira C.D."/>
            <person name="Kohler A."/>
            <person name="Kuees U."/>
            <person name="Lindquist E.A."/>
            <person name="Lucas S.M."/>
            <person name="Mago R."/>
            <person name="Mauceli E."/>
            <person name="Morin E."/>
            <person name="Murat C."/>
            <person name="Pangilinan J.L."/>
            <person name="Park R."/>
            <person name="Pearson M."/>
            <person name="Quesneville H."/>
            <person name="Rouhier N."/>
            <person name="Sakthikumar S."/>
            <person name="Salamov A.A."/>
            <person name="Schmutz J."/>
            <person name="Selles B."/>
            <person name="Shapiro H."/>
            <person name="Tanguay P."/>
            <person name="Tuskan G.A."/>
            <person name="Henrissat B."/>
            <person name="Van de Peer Y."/>
            <person name="Rouze P."/>
            <person name="Ellis J.G."/>
            <person name="Dodds P.N."/>
            <person name="Schein J.E."/>
            <person name="Zhong S."/>
            <person name="Hamelin R.C."/>
            <person name="Grigoriev I.V."/>
            <person name="Szabo L.J."/>
            <person name="Martin F."/>
        </authorList>
    </citation>
    <scope>NUCLEOTIDE SEQUENCE [LARGE SCALE GENOMIC DNA]</scope>
    <source>
        <strain evidence="2">98AG31 / pathotype 3-4-7</strain>
    </source>
</reference>
<name>F4RRJ3_MELLP</name>
<dbReference type="AlphaFoldDB" id="F4RRJ3"/>